<keyword evidence="2" id="KW-1185">Reference proteome</keyword>
<feature type="non-terminal residue" evidence="1">
    <location>
        <position position="52"/>
    </location>
</feature>
<evidence type="ECO:0000313" key="2">
    <source>
        <dbReference type="Proteomes" id="UP000504636"/>
    </source>
</evidence>
<reference evidence="1 3" key="1">
    <citation type="journal article" date="2020" name="Stud. Mycol.">
        <title>101 Dothideomycetes genomes: a test case for predicting lifestyles and emergence of pathogens.</title>
        <authorList>
            <person name="Haridas S."/>
            <person name="Albert R."/>
            <person name="Binder M."/>
            <person name="Bloem J."/>
            <person name="Labutti K."/>
            <person name="Salamov A."/>
            <person name="Andreopoulos B."/>
            <person name="Baker S."/>
            <person name="Barry K."/>
            <person name="Bills G."/>
            <person name="Bluhm B."/>
            <person name="Cannon C."/>
            <person name="Castanera R."/>
            <person name="Culley D."/>
            <person name="Daum C."/>
            <person name="Ezra D."/>
            <person name="Gonzalez J."/>
            <person name="Henrissat B."/>
            <person name="Kuo A."/>
            <person name="Liang C."/>
            <person name="Lipzen A."/>
            <person name="Lutzoni F."/>
            <person name="Magnuson J."/>
            <person name="Mondo S."/>
            <person name="Nolan M."/>
            <person name="Ohm R."/>
            <person name="Pangilinan J."/>
            <person name="Park H.-J."/>
            <person name="Ramirez L."/>
            <person name="Alfaro M."/>
            <person name="Sun H."/>
            <person name="Tritt A."/>
            <person name="Yoshinaga Y."/>
            <person name="Zwiers L.-H."/>
            <person name="Turgeon B."/>
            <person name="Goodwin S."/>
            <person name="Spatafora J."/>
            <person name="Crous P."/>
            <person name="Grigoriev I."/>
        </authorList>
    </citation>
    <scope>NUCLEOTIDE SEQUENCE</scope>
    <source>
        <strain evidence="1 3">CBS 304.34</strain>
    </source>
</reference>
<dbReference type="AlphaFoldDB" id="A0A6A6Z1F9"/>
<dbReference type="Proteomes" id="UP000504636">
    <property type="component" value="Unplaced"/>
</dbReference>
<dbReference type="OrthoDB" id="4508185at2759"/>
<dbReference type="RefSeq" id="XP_033581467.1">
    <property type="nucleotide sequence ID" value="XM_033714660.1"/>
</dbReference>
<dbReference type="GeneID" id="54455553"/>
<reference evidence="3" key="3">
    <citation type="submission" date="2025-04" db="UniProtKB">
        <authorList>
            <consortium name="RefSeq"/>
        </authorList>
    </citation>
    <scope>IDENTIFICATION</scope>
    <source>
        <strain evidence="3">CBS 304.34</strain>
    </source>
</reference>
<evidence type="ECO:0000313" key="1">
    <source>
        <dbReference type="EMBL" id="KAF2814503.1"/>
    </source>
</evidence>
<dbReference type="EMBL" id="MU003694">
    <property type="protein sequence ID" value="KAF2814503.1"/>
    <property type="molecule type" value="Genomic_DNA"/>
</dbReference>
<reference evidence="3" key="2">
    <citation type="submission" date="2020-04" db="EMBL/GenBank/DDBJ databases">
        <authorList>
            <consortium name="NCBI Genome Project"/>
        </authorList>
    </citation>
    <scope>NUCLEOTIDE SEQUENCE</scope>
    <source>
        <strain evidence="3">CBS 304.34</strain>
    </source>
</reference>
<protein>
    <submittedName>
        <fullName evidence="1 3">Uncharacterized protein</fullName>
    </submittedName>
</protein>
<sequence length="52" mass="5409">ISPYNAINSTTTTIILLCSAHAGNINNKLFPILVSITATTRLSPAIIIAIAS</sequence>
<proteinExistence type="predicted"/>
<evidence type="ECO:0000313" key="3">
    <source>
        <dbReference type="RefSeq" id="XP_033581467.1"/>
    </source>
</evidence>
<gene>
    <name evidence="1 3" type="ORF">BDZ99DRAFT_359415</name>
</gene>
<organism evidence="1">
    <name type="scientific">Mytilinidion resinicola</name>
    <dbReference type="NCBI Taxonomy" id="574789"/>
    <lineage>
        <taxon>Eukaryota</taxon>
        <taxon>Fungi</taxon>
        <taxon>Dikarya</taxon>
        <taxon>Ascomycota</taxon>
        <taxon>Pezizomycotina</taxon>
        <taxon>Dothideomycetes</taxon>
        <taxon>Pleosporomycetidae</taxon>
        <taxon>Mytilinidiales</taxon>
        <taxon>Mytilinidiaceae</taxon>
        <taxon>Mytilinidion</taxon>
    </lineage>
</organism>
<feature type="non-terminal residue" evidence="1">
    <location>
        <position position="1"/>
    </location>
</feature>
<name>A0A6A6Z1F9_9PEZI</name>
<accession>A0A6A6Z1F9</accession>